<evidence type="ECO:0000256" key="1">
    <source>
        <dbReference type="SAM" id="MobiDB-lite"/>
    </source>
</evidence>
<proteinExistence type="predicted"/>
<evidence type="ECO:0000313" key="4">
    <source>
        <dbReference type="EMBL" id="AKV75638.1"/>
    </source>
</evidence>
<dbReference type="GeneID" id="97614736"/>
<dbReference type="EMBL" id="CP008822">
    <property type="protein sequence ID" value="AIM26390.1"/>
    <property type="molecule type" value="Genomic_DNA"/>
</dbReference>
<dbReference type="Proteomes" id="UP000029084">
    <property type="component" value="Chromosome"/>
</dbReference>
<dbReference type="Proteomes" id="UP000056255">
    <property type="component" value="Chromosome"/>
</dbReference>
<dbReference type="AlphaFoldDB" id="A0A088E4W5"/>
<organism evidence="2 8">
    <name type="scientific">Metallosphaera sedula</name>
    <dbReference type="NCBI Taxonomy" id="43687"/>
    <lineage>
        <taxon>Archaea</taxon>
        <taxon>Thermoproteota</taxon>
        <taxon>Thermoprotei</taxon>
        <taxon>Sulfolobales</taxon>
        <taxon>Sulfolobaceae</taxon>
        <taxon>Metallosphaera</taxon>
    </lineage>
</organism>
<evidence type="ECO:0000313" key="8">
    <source>
        <dbReference type="Proteomes" id="UP000029084"/>
    </source>
</evidence>
<dbReference type="EMBL" id="CP012176">
    <property type="protein sequence ID" value="AKV82371.1"/>
    <property type="molecule type" value="Genomic_DNA"/>
</dbReference>
<feature type="region of interest" description="Disordered" evidence="1">
    <location>
        <begin position="1"/>
        <end position="20"/>
    </location>
</feature>
<evidence type="ECO:0000313" key="13">
    <source>
        <dbReference type="Proteomes" id="UP000068832"/>
    </source>
</evidence>
<dbReference type="EMBL" id="CP012174">
    <property type="protein sequence ID" value="AKV77884.1"/>
    <property type="molecule type" value="Genomic_DNA"/>
</dbReference>
<sequence length="159" mass="17816">MSQPSQGGQPGKSKELKTSSKQVISPSVLKEDKRKLQLLYIIKVLGGVTEKGLITLLYEGAQKGLNMGHQFNTLGNNLISPTVKEDITSLLYLGYIESDQTKKLKLTNDGEEALAANKQLLDEGFINTVNNVVTELKQKIVSIDQEYNLKLRSERRRRR</sequence>
<evidence type="ECO:0000313" key="9">
    <source>
        <dbReference type="Proteomes" id="UP000056255"/>
    </source>
</evidence>
<evidence type="ECO:0000313" key="11">
    <source>
        <dbReference type="Proteomes" id="UP000062398"/>
    </source>
</evidence>
<evidence type="ECO:0000313" key="6">
    <source>
        <dbReference type="EMBL" id="AKV80129.1"/>
    </source>
</evidence>
<dbReference type="EMBL" id="CP012175">
    <property type="protein sequence ID" value="AKV80129.1"/>
    <property type="molecule type" value="Genomic_DNA"/>
</dbReference>
<gene>
    <name evidence="2" type="ORF">HA72_0226</name>
    <name evidence="3" type="ORF">MsedA_0236</name>
    <name evidence="4" type="ORF">MsedB_0236</name>
    <name evidence="5" type="ORF">MsedC_0235</name>
    <name evidence="6" type="ORF">MsedD_0236</name>
    <name evidence="7" type="ORF">MsedE_0236</name>
</gene>
<evidence type="ECO:0000313" key="10">
    <source>
        <dbReference type="Proteomes" id="UP000061362"/>
    </source>
</evidence>
<dbReference type="Proteomes" id="UP000068832">
    <property type="component" value="Chromosome"/>
</dbReference>
<dbReference type="RefSeq" id="WP_011921371.1">
    <property type="nucleotide sequence ID" value="NZ_AP019770.1"/>
</dbReference>
<evidence type="ECO:0000313" key="5">
    <source>
        <dbReference type="EMBL" id="AKV77884.1"/>
    </source>
</evidence>
<evidence type="ECO:0000313" key="3">
    <source>
        <dbReference type="EMBL" id="AKV73394.1"/>
    </source>
</evidence>
<dbReference type="OrthoDB" id="18902at2157"/>
<dbReference type="EMBL" id="CP012172">
    <property type="protein sequence ID" value="AKV73394.1"/>
    <property type="molecule type" value="Genomic_DNA"/>
</dbReference>
<evidence type="ECO:0000313" key="7">
    <source>
        <dbReference type="EMBL" id="AKV82371.1"/>
    </source>
</evidence>
<name>A0A088E4W5_9CREN</name>
<evidence type="ECO:0000313" key="2">
    <source>
        <dbReference type="EMBL" id="AIM26390.1"/>
    </source>
</evidence>
<dbReference type="Proteomes" id="UP000062475">
    <property type="component" value="Chromosome"/>
</dbReference>
<dbReference type="OMA" id="YERSLAH"/>
<dbReference type="PATRIC" id="fig|43687.5.peg.230"/>
<accession>A0A088E4W5</accession>
<dbReference type="EMBL" id="CP012173">
    <property type="protein sequence ID" value="AKV75638.1"/>
    <property type="molecule type" value="Genomic_DNA"/>
</dbReference>
<protein>
    <submittedName>
        <fullName evidence="2">Uncharacterized protein</fullName>
    </submittedName>
</protein>
<reference evidence="10 11" key="2">
    <citation type="journal article" date="2015" name="Genome Announc.">
        <title>Complete Genome Sequences of Evolved Arsenate-Resistant Metallosphaera sedula Strains.</title>
        <authorList>
            <person name="Ai C."/>
            <person name="McCarthy S."/>
            <person name="Schackwitz W."/>
            <person name="Martin J."/>
            <person name="Lipzen A."/>
            <person name="Blum P."/>
        </authorList>
    </citation>
    <scope>NUCLEOTIDE SEQUENCE [LARGE SCALE GENOMIC DNA]</scope>
    <source>
        <strain evidence="5 11">ARS120-1</strain>
        <strain evidence="6 10">ARS120-2</strain>
        <strain evidence="3 13">ARS50-1</strain>
        <strain evidence="4 12">ARS50-2</strain>
    </source>
</reference>
<evidence type="ECO:0000313" key="12">
    <source>
        <dbReference type="Proteomes" id="UP000062475"/>
    </source>
</evidence>
<reference evidence="2 8" key="1">
    <citation type="journal article" date="2014" name="J. Bacteriol.">
        <title>Role of an Archaeal PitA Transporter in the Copper and Arsenic Resistance of Metallosphaera sedula, an Extreme Thermoacidophile.</title>
        <authorList>
            <person name="McCarthy S."/>
            <person name="Ai C."/>
            <person name="Wheaton G."/>
            <person name="Tevatia R."/>
            <person name="Eckrich V."/>
            <person name="Kelly R."/>
            <person name="Blum P."/>
        </authorList>
    </citation>
    <scope>NUCLEOTIDE SEQUENCE [LARGE SCALE GENOMIC DNA]</scope>
    <source>
        <strain evidence="2 8">CuR1</strain>
    </source>
</reference>
<dbReference type="Proteomes" id="UP000062398">
    <property type="component" value="Chromosome"/>
</dbReference>
<dbReference type="Proteomes" id="UP000061362">
    <property type="component" value="Chromosome"/>
</dbReference>
<reference evidence="7 9" key="3">
    <citation type="submission" date="2015-07" db="EMBL/GenBank/DDBJ databases">
        <title>Physiological, transcriptional responses and genome re-sequencing of acid resistant extremely thermoacidophilic Metallosphaera sedula SARC-M1.</title>
        <authorList>
            <person name="Ai C."/>
            <person name="McCarthy S."/>
            <person name="Eckrich V."/>
            <person name="Rudrappa D."/>
            <person name="Qiu G."/>
            <person name="Blum P."/>
        </authorList>
    </citation>
    <scope>NUCLEOTIDE SEQUENCE [LARGE SCALE GENOMIC DNA]</scope>
    <source>
        <strain evidence="7 9">SARC-M1</strain>
    </source>
</reference>